<name>A0ACD5UIW7_AVESA</name>
<accession>A0ACD5UIW7</accession>
<evidence type="ECO:0000313" key="2">
    <source>
        <dbReference type="Proteomes" id="UP001732700"/>
    </source>
</evidence>
<dbReference type="Proteomes" id="UP001732700">
    <property type="component" value="Chromosome 2A"/>
</dbReference>
<reference evidence="1" key="2">
    <citation type="submission" date="2025-09" db="UniProtKB">
        <authorList>
            <consortium name="EnsemblPlants"/>
        </authorList>
    </citation>
    <scope>IDENTIFICATION</scope>
</reference>
<reference evidence="1" key="1">
    <citation type="submission" date="2021-05" db="EMBL/GenBank/DDBJ databases">
        <authorList>
            <person name="Scholz U."/>
            <person name="Mascher M."/>
            <person name="Fiebig A."/>
        </authorList>
    </citation>
    <scope>NUCLEOTIDE SEQUENCE [LARGE SCALE GENOMIC DNA]</scope>
</reference>
<dbReference type="EnsemblPlants" id="AVESA.00010b.r2.2AG0254620.1">
    <property type="protein sequence ID" value="AVESA.00010b.r2.2AG0254620.1.CDS"/>
    <property type="gene ID" value="AVESA.00010b.r2.2AG0254620"/>
</dbReference>
<evidence type="ECO:0000313" key="1">
    <source>
        <dbReference type="EnsemblPlants" id="AVESA.00010b.r2.2AG0254620.1.CDS"/>
    </source>
</evidence>
<sequence length="610" mass="68679">MEAAASHPDGGLKTRREDKEGEERKPSAEDRISALPEALRLHVLCLLPLKSAIRTGALSTQWRSLWTRRWPAPSSLEFRVGSHDSPHLVLETLERRGRRRLERFGLSFEIGGLKSEHIQRCLEYATACAVEDLRVHLTNQTIRSFFFHFQLPLGDPHLTRLSIRGISVGISDSFCLRSHAFSALEVIHLRHVYISDTTVKLLVAACPLLRTLDLRYCAGLRFLSIVGAGAHLTSLTVAECPLLAGISADEAVSLRSFRYSGHYIAAYSIPATSALADLCICFRQSADRQWARLLCYGLGPCSLEPRGDWLDPLTNPSNLTVLTLCNIALRRVSARARARHATPCKLHNLRELQLLMFAMDNDNMYDIYVFLMNCCGPRLERLFVQLPTRGYQCEPEKSEKELSGSESDENGLVEELLEGEPPEKSEKELSGSESEENGLVEELSEEEAPEDDGLHEELSEGEAPEEDGLHEDLSEGETPEVDELEDELSEGEAQEEDELEKDLSEGEVPEEDQTEAFENLMLLKMINLRGYDNEMRLVRLVLKKSTRLEQLILFTPKSNHRKGLKKDHMNTSDFIERKLLPLRMASPNAEIILGEPDDSAIQPLHEFYQG</sequence>
<protein>
    <submittedName>
        <fullName evidence="1">Uncharacterized protein</fullName>
    </submittedName>
</protein>
<keyword evidence="2" id="KW-1185">Reference proteome</keyword>
<organism evidence="1 2">
    <name type="scientific">Avena sativa</name>
    <name type="common">Oat</name>
    <dbReference type="NCBI Taxonomy" id="4498"/>
    <lineage>
        <taxon>Eukaryota</taxon>
        <taxon>Viridiplantae</taxon>
        <taxon>Streptophyta</taxon>
        <taxon>Embryophyta</taxon>
        <taxon>Tracheophyta</taxon>
        <taxon>Spermatophyta</taxon>
        <taxon>Magnoliopsida</taxon>
        <taxon>Liliopsida</taxon>
        <taxon>Poales</taxon>
        <taxon>Poaceae</taxon>
        <taxon>BOP clade</taxon>
        <taxon>Pooideae</taxon>
        <taxon>Poodae</taxon>
        <taxon>Poeae</taxon>
        <taxon>Poeae Chloroplast Group 1 (Aveneae type)</taxon>
        <taxon>Aveninae</taxon>
        <taxon>Avena</taxon>
    </lineage>
</organism>
<proteinExistence type="predicted"/>